<accession>A0ABR7XY38</accession>
<keyword evidence="4" id="KW-1185">Reference proteome</keyword>
<dbReference type="Gene3D" id="3.40.50.720">
    <property type="entry name" value="NAD(P)-binding Rossmann-like Domain"/>
    <property type="match status" value="1"/>
</dbReference>
<dbReference type="PANTHER" id="PTHR43976">
    <property type="entry name" value="SHORT CHAIN DEHYDROGENASE"/>
    <property type="match status" value="1"/>
</dbReference>
<protein>
    <submittedName>
        <fullName evidence="3">SDR family NAD(P)-dependent oxidoreductase</fullName>
    </submittedName>
</protein>
<comment type="caution">
    <text evidence="3">The sequence shown here is derived from an EMBL/GenBank/DDBJ whole genome shotgun (WGS) entry which is preliminary data.</text>
</comment>
<proteinExistence type="inferred from homology"/>
<comment type="similarity">
    <text evidence="1">Belongs to the short-chain dehydrogenases/reductases (SDR) family.</text>
</comment>
<gene>
    <name evidence="3" type="ORF">H8B17_00105</name>
</gene>
<keyword evidence="2" id="KW-0560">Oxidoreductase</keyword>
<evidence type="ECO:0000313" key="4">
    <source>
        <dbReference type="Proteomes" id="UP000606494"/>
    </source>
</evidence>
<dbReference type="SUPFAM" id="SSF51735">
    <property type="entry name" value="NAD(P)-binding Rossmann-fold domains"/>
    <property type="match status" value="1"/>
</dbReference>
<sequence>MIRMIQAVLPDMRKNKSGTILNICCGPALFSLPFLIPQTLSKIGIIALSEGLQAELRHEGIDCFSVLVDGCLSESFNDNLVCADLPEVTETYEIASKKVLNKLKHSIYKLEPTEENRQRIVYDIINTFNMNNQTRMGQVIINKNNDPIVRELIEKRIELKNKWLERIGMEV</sequence>
<dbReference type="Proteomes" id="UP000606494">
    <property type="component" value="Unassembled WGS sequence"/>
</dbReference>
<dbReference type="EMBL" id="JACNYK010000001">
    <property type="protein sequence ID" value="MBD1423966.1"/>
    <property type="molecule type" value="Genomic_DNA"/>
</dbReference>
<dbReference type="InterPro" id="IPR036291">
    <property type="entry name" value="NAD(P)-bd_dom_sf"/>
</dbReference>
<dbReference type="InterPro" id="IPR002347">
    <property type="entry name" value="SDR_fam"/>
</dbReference>
<name>A0ABR7XY38_9SPHI</name>
<evidence type="ECO:0000313" key="3">
    <source>
        <dbReference type="EMBL" id="MBD1423966.1"/>
    </source>
</evidence>
<evidence type="ECO:0000256" key="1">
    <source>
        <dbReference type="ARBA" id="ARBA00006484"/>
    </source>
</evidence>
<dbReference type="Pfam" id="PF00106">
    <property type="entry name" value="adh_short"/>
    <property type="match status" value="1"/>
</dbReference>
<evidence type="ECO:0000256" key="2">
    <source>
        <dbReference type="ARBA" id="ARBA00023002"/>
    </source>
</evidence>
<dbReference type="PANTHER" id="PTHR43976:SF16">
    <property type="entry name" value="SHORT-CHAIN DEHYDROGENASE_REDUCTASE FAMILY PROTEIN"/>
    <property type="match status" value="1"/>
</dbReference>
<organism evidence="3 4">
    <name type="scientific">Sphingobacterium arenae</name>
    <dbReference type="NCBI Taxonomy" id="1280598"/>
    <lineage>
        <taxon>Bacteria</taxon>
        <taxon>Pseudomonadati</taxon>
        <taxon>Bacteroidota</taxon>
        <taxon>Sphingobacteriia</taxon>
        <taxon>Sphingobacteriales</taxon>
        <taxon>Sphingobacteriaceae</taxon>
        <taxon>Sphingobacterium</taxon>
    </lineage>
</organism>
<reference evidence="3 4" key="1">
    <citation type="submission" date="2020-08" db="EMBL/GenBank/DDBJ databases">
        <title>Sphingobacterium sp. DN00404 isolated from aquaculture water.</title>
        <authorList>
            <person name="Zhang M."/>
        </authorList>
    </citation>
    <scope>NUCLEOTIDE SEQUENCE [LARGE SCALE GENOMIC DNA]</scope>
    <source>
        <strain evidence="3 4">KCTC 32294</strain>
    </source>
</reference>
<dbReference type="InterPro" id="IPR051911">
    <property type="entry name" value="SDR_oxidoreductase"/>
</dbReference>